<comment type="caution">
    <text evidence="2">The sequence shown here is derived from an EMBL/GenBank/DDBJ whole genome shotgun (WGS) entry which is preliminary data.</text>
</comment>
<proteinExistence type="predicted"/>
<dbReference type="AlphaFoldDB" id="A0A4S3ZY67"/>
<dbReference type="RefSeq" id="WP_136403094.1">
    <property type="nucleotide sequence ID" value="NZ_SSNZ01000003.1"/>
</dbReference>
<keyword evidence="3" id="KW-1185">Reference proteome</keyword>
<feature type="domain" description="Glycosyltransferase subfamily 4-like N-terminal" evidence="1">
    <location>
        <begin position="23"/>
        <end position="209"/>
    </location>
</feature>
<reference evidence="2 3" key="1">
    <citation type="submission" date="2019-04" db="EMBL/GenBank/DDBJ databases">
        <title>Flavobacterium sp. nov. isolated from construction timber.</title>
        <authorList>
            <person name="Lin S.-Y."/>
            <person name="Chang C.-T."/>
            <person name="Young C.-C."/>
        </authorList>
    </citation>
    <scope>NUCLEOTIDE SEQUENCE [LARGE SCALE GENOMIC DNA]</scope>
    <source>
        <strain evidence="2 3">CC-CTC003</strain>
    </source>
</reference>
<dbReference type="GO" id="GO:0016757">
    <property type="term" value="F:glycosyltransferase activity"/>
    <property type="evidence" value="ECO:0007669"/>
    <property type="project" value="UniProtKB-ARBA"/>
</dbReference>
<evidence type="ECO:0000259" key="1">
    <source>
        <dbReference type="Pfam" id="PF13439"/>
    </source>
</evidence>
<evidence type="ECO:0000313" key="2">
    <source>
        <dbReference type="EMBL" id="THF50553.1"/>
    </source>
</evidence>
<sequence length="367" mass="42583">MKNKKIIIIASAIFPFQSPRANRATELAKELGKQGHDVALYGVLGDYDYSAFEAKNNVKVKNIEKMTFATLNSDNSSKDTFINKILRRLLGRWLEFPNIEFMFKMTKILKKEKGTDMLISIAYPHPIHWGCALAKMRMGIAFPKLWVADCGDPYMGNPIETPAFYFKYIEKWFCRNVDYITIPIEEGRSAYYSDFRDKIKVIPQGFDFDLVRIDSREPNNEVPTFIYSGVFYQGVRDPRMFLDYLSKVPINFKFIIYTQSKDILEPYKSKLGEKLIIKDYLTREELLVELAKADFLVNFENGNTVQSPSKLIDYALAKRPIMSVSSFTIDENNIDRFLKRDYSGKLEVHNIEQYNIKNVADKFIALN</sequence>
<name>A0A4S3ZY67_9FLAO</name>
<organism evidence="2 3">
    <name type="scientific">Flavobacterium supellecticarium</name>
    <dbReference type="NCBI Taxonomy" id="2565924"/>
    <lineage>
        <taxon>Bacteria</taxon>
        <taxon>Pseudomonadati</taxon>
        <taxon>Bacteroidota</taxon>
        <taxon>Flavobacteriia</taxon>
        <taxon>Flavobacteriales</taxon>
        <taxon>Flavobacteriaceae</taxon>
        <taxon>Flavobacterium</taxon>
    </lineage>
</organism>
<dbReference type="EMBL" id="SSNZ01000003">
    <property type="protein sequence ID" value="THF50553.1"/>
    <property type="molecule type" value="Genomic_DNA"/>
</dbReference>
<accession>A0A4S3ZY67</accession>
<keyword evidence="2" id="KW-0808">Transferase</keyword>
<dbReference type="OrthoDB" id="784244at2"/>
<dbReference type="Gene3D" id="3.40.50.2000">
    <property type="entry name" value="Glycogen Phosphorylase B"/>
    <property type="match status" value="1"/>
</dbReference>
<dbReference type="InterPro" id="IPR028098">
    <property type="entry name" value="Glyco_trans_4-like_N"/>
</dbReference>
<protein>
    <submittedName>
        <fullName evidence="2">Glycosyltransferase family 4 protein</fullName>
    </submittedName>
</protein>
<dbReference type="Pfam" id="PF13439">
    <property type="entry name" value="Glyco_transf_4"/>
    <property type="match status" value="1"/>
</dbReference>
<dbReference type="Proteomes" id="UP000307507">
    <property type="component" value="Unassembled WGS sequence"/>
</dbReference>
<evidence type="ECO:0000313" key="3">
    <source>
        <dbReference type="Proteomes" id="UP000307507"/>
    </source>
</evidence>
<dbReference type="SUPFAM" id="SSF53756">
    <property type="entry name" value="UDP-Glycosyltransferase/glycogen phosphorylase"/>
    <property type="match status" value="1"/>
</dbReference>
<gene>
    <name evidence="2" type="ORF">E6C50_10005</name>
</gene>